<evidence type="ECO:0000313" key="1">
    <source>
        <dbReference type="EMBL" id="OUJ13913.1"/>
    </source>
</evidence>
<evidence type="ECO:0000313" key="2">
    <source>
        <dbReference type="Proteomes" id="UP000194931"/>
    </source>
</evidence>
<sequence>MHRTPVYLTDLAASERLTLWTIRRLAGAPPACGAAPGASGSLFLPCFRQEFMAVSQAFQDALTDMAAHEIPALDICAGSTLAVTETEYNLLLATEAAQNERETDMQALLRPLLPFARLRQRMMAALTTLGACLAGAGYWLSHHAARPLQQPVATAGLNRAAYPATAALSVARWHDLDMSMAHSWRQTAPRHSFAPRNAG</sequence>
<dbReference type="RefSeq" id="WP_086638157.1">
    <property type="nucleotide sequence ID" value="NZ_JOPJ01000002.1"/>
</dbReference>
<comment type="caution">
    <text evidence="1">The sequence shown here is derived from an EMBL/GenBank/DDBJ whole genome shotgun (WGS) entry which is preliminary data.</text>
</comment>
<accession>A0A252BYB4</accession>
<protein>
    <submittedName>
        <fullName evidence="1">Uncharacterized protein</fullName>
    </submittedName>
</protein>
<reference evidence="2" key="1">
    <citation type="submission" date="2014-06" db="EMBL/GenBank/DDBJ databases">
        <authorList>
            <person name="Winans N.J."/>
            <person name="Newell P.D."/>
            <person name="Douglas A.E."/>
        </authorList>
    </citation>
    <scope>NUCLEOTIDE SEQUENCE [LARGE SCALE GENOMIC DNA]</scope>
</reference>
<dbReference type="Proteomes" id="UP000194931">
    <property type="component" value="Unassembled WGS sequence"/>
</dbReference>
<keyword evidence="2" id="KW-1185">Reference proteome</keyword>
<gene>
    <name evidence="1" type="ORF">HK26_04580</name>
</gene>
<name>A0A252BYB4_9PROT</name>
<proteinExistence type="predicted"/>
<dbReference type="OrthoDB" id="7274964at2"/>
<dbReference type="AlphaFoldDB" id="A0A252BYB4"/>
<dbReference type="STRING" id="1236501.GCA_000613865_01173"/>
<dbReference type="EMBL" id="JOPJ01000002">
    <property type="protein sequence ID" value="OUJ13913.1"/>
    <property type="molecule type" value="Genomic_DNA"/>
</dbReference>
<organism evidence="1 2">
    <name type="scientific">Acetobacter okinawensis</name>
    <dbReference type="NCBI Taxonomy" id="1076594"/>
    <lineage>
        <taxon>Bacteria</taxon>
        <taxon>Pseudomonadati</taxon>
        <taxon>Pseudomonadota</taxon>
        <taxon>Alphaproteobacteria</taxon>
        <taxon>Acetobacterales</taxon>
        <taxon>Acetobacteraceae</taxon>
        <taxon>Acetobacter</taxon>
    </lineage>
</organism>